<dbReference type="InterPro" id="IPR042099">
    <property type="entry name" value="ANL_N_sf"/>
</dbReference>
<sequence>MEFDAVLLPPRRERMLQHGYWLNKTILQFLDEAVRCNPDKQALVSYKAETQTEQSFSYQDILTLSNKMALGLKQLGVKKNDVVSCQLPNWWEFSLLYIACRRIGAVFNPLMPIFRERELSFMLQHCESKVFIVAKQFKKFDHEQLAYKLKDSLEHLEHVVVIDGQGSNSFAALLLDHHLDQDPAQLATLQQSVIGPDDVAQIIFTSGTTGEPKGVMHTANTLFANLVPYAQRLHLNDQVVELMSTPLAHQTGFLYGVVMPIYLNAKVVLQDIWDADKAIELIEKHQVTYTKASTPFLNDLAEAALLRPPAAVQSLKTFVCVGAPIPPALVKKARQNLQANIISAWGMSETGGVATTLPEDQEERAFNTDGVALPGVEIKIIDAQGQLKGVNQPGRLVVRACSNFGGYLKRPHLNDTDFDDWFDSGDIAYQDEQGYIRICGRNKDVIIRGGENIPVMEIESLLYQHPDIALVALVAYPDERLGERACAVVKLKQPDRSLSLKELTDFLKNHQLAMQYLPERLEIMHEFPMTASGKIQKFKLRELFA</sequence>
<evidence type="ECO:0000259" key="4">
    <source>
        <dbReference type="Pfam" id="PF13193"/>
    </source>
</evidence>
<dbReference type="InterPro" id="IPR000873">
    <property type="entry name" value="AMP-dep_synth/lig_dom"/>
</dbReference>
<proteinExistence type="inferred from homology"/>
<gene>
    <name evidence="5" type="ORF">F945_01234</name>
</gene>
<dbReference type="Gene3D" id="3.40.50.12780">
    <property type="entry name" value="N-terminal domain of ligase-like"/>
    <property type="match status" value="1"/>
</dbReference>
<evidence type="ECO:0000259" key="3">
    <source>
        <dbReference type="Pfam" id="PF00501"/>
    </source>
</evidence>
<feature type="domain" description="AMP-binding enzyme C-terminal" evidence="4">
    <location>
        <begin position="457"/>
        <end position="534"/>
    </location>
</feature>
<reference evidence="5 6" key="1">
    <citation type="submission" date="2013-06" db="EMBL/GenBank/DDBJ databases">
        <title>The Genome Sequence of Acinetobacter rudis CIP 110305.</title>
        <authorList>
            <consortium name="The Broad Institute Genome Sequencing Platform"/>
            <consortium name="The Broad Institute Genome Sequencing Center for Infectious Disease"/>
            <person name="Cerqueira G."/>
            <person name="Feldgarden M."/>
            <person name="Courvalin P."/>
            <person name="Perichon B."/>
            <person name="Grillot-Courvalin C."/>
            <person name="Clermont D."/>
            <person name="Rocha E."/>
            <person name="Yoon E.-J."/>
            <person name="Nemec A."/>
            <person name="Young S.K."/>
            <person name="Zeng Q."/>
            <person name="Gargeya S."/>
            <person name="Fitzgerald M."/>
            <person name="Abouelleil A."/>
            <person name="Alvarado L."/>
            <person name="Berlin A.M."/>
            <person name="Chapman S.B."/>
            <person name="Dewar J."/>
            <person name="Goldberg J."/>
            <person name="Griggs A."/>
            <person name="Gujja S."/>
            <person name="Hansen M."/>
            <person name="Howarth C."/>
            <person name="Imamovic A."/>
            <person name="Larimer J."/>
            <person name="McCowan C."/>
            <person name="Murphy C."/>
            <person name="Pearson M."/>
            <person name="Priest M."/>
            <person name="Roberts A."/>
            <person name="Saif S."/>
            <person name="Shea T."/>
            <person name="Sykes S."/>
            <person name="Wortman J."/>
            <person name="Nusbaum C."/>
            <person name="Birren B."/>
        </authorList>
    </citation>
    <scope>NUCLEOTIDE SEQUENCE [LARGE SCALE GENOMIC DNA]</scope>
    <source>
        <strain evidence="5 6">CIP 110305</strain>
    </source>
</reference>
<dbReference type="AlphaFoldDB" id="S3NMQ1"/>
<dbReference type="eggNOG" id="COG0318">
    <property type="taxonomic scope" value="Bacteria"/>
</dbReference>
<dbReference type="PANTHER" id="PTHR43201">
    <property type="entry name" value="ACYL-COA SYNTHETASE"/>
    <property type="match status" value="1"/>
</dbReference>
<comment type="similarity">
    <text evidence="1">Belongs to the ATP-dependent AMP-binding enzyme family.</text>
</comment>
<protein>
    <submittedName>
        <fullName evidence="5">Cyclohexanecarboxylate-CoA ligase</fullName>
    </submittedName>
</protein>
<accession>S3NMQ1</accession>
<dbReference type="PROSITE" id="PS00455">
    <property type="entry name" value="AMP_BINDING"/>
    <property type="match status" value="1"/>
</dbReference>
<organism evidence="5 6">
    <name type="scientific">Acinetobacter rudis CIP 110305</name>
    <dbReference type="NCBI Taxonomy" id="421052"/>
    <lineage>
        <taxon>Bacteria</taxon>
        <taxon>Pseudomonadati</taxon>
        <taxon>Pseudomonadota</taxon>
        <taxon>Gammaproteobacteria</taxon>
        <taxon>Moraxellales</taxon>
        <taxon>Moraxellaceae</taxon>
        <taxon>Acinetobacter</taxon>
    </lineage>
</organism>
<dbReference type="GO" id="GO:0006631">
    <property type="term" value="P:fatty acid metabolic process"/>
    <property type="evidence" value="ECO:0007669"/>
    <property type="project" value="TreeGrafter"/>
</dbReference>
<dbReference type="InterPro" id="IPR025110">
    <property type="entry name" value="AMP-bd_C"/>
</dbReference>
<evidence type="ECO:0000256" key="1">
    <source>
        <dbReference type="ARBA" id="ARBA00006432"/>
    </source>
</evidence>
<dbReference type="HOGENOM" id="CLU_000022_59_7_6"/>
<dbReference type="STRING" id="632955.GCA_000829675_02274"/>
<evidence type="ECO:0000256" key="2">
    <source>
        <dbReference type="ARBA" id="ARBA00022598"/>
    </source>
</evidence>
<dbReference type="GO" id="GO:0031956">
    <property type="term" value="F:medium-chain fatty acid-CoA ligase activity"/>
    <property type="evidence" value="ECO:0007669"/>
    <property type="project" value="TreeGrafter"/>
</dbReference>
<dbReference type="InterPro" id="IPR045851">
    <property type="entry name" value="AMP-bd_C_sf"/>
</dbReference>
<dbReference type="Proteomes" id="UP000014568">
    <property type="component" value="Unassembled WGS sequence"/>
</dbReference>
<dbReference type="Gene3D" id="3.30.300.30">
    <property type="match status" value="1"/>
</dbReference>
<dbReference type="InterPro" id="IPR020845">
    <property type="entry name" value="AMP-binding_CS"/>
</dbReference>
<comment type="caution">
    <text evidence="5">The sequence shown here is derived from an EMBL/GenBank/DDBJ whole genome shotgun (WGS) entry which is preliminary data.</text>
</comment>
<dbReference type="PATRIC" id="fig|421052.3.peg.1208"/>
<dbReference type="RefSeq" id="WP_016655646.1">
    <property type="nucleotide sequence ID" value="NZ_KE340352.1"/>
</dbReference>
<evidence type="ECO:0000313" key="6">
    <source>
        <dbReference type="Proteomes" id="UP000014568"/>
    </source>
</evidence>
<keyword evidence="2 5" id="KW-0436">Ligase</keyword>
<dbReference type="Pfam" id="PF13193">
    <property type="entry name" value="AMP-binding_C"/>
    <property type="match status" value="1"/>
</dbReference>
<evidence type="ECO:0000313" key="5">
    <source>
        <dbReference type="EMBL" id="EPF75569.1"/>
    </source>
</evidence>
<feature type="domain" description="AMP-dependent synthetase/ligase" evidence="3">
    <location>
        <begin position="31"/>
        <end position="408"/>
    </location>
</feature>
<keyword evidence="6" id="KW-1185">Reference proteome</keyword>
<dbReference type="SUPFAM" id="SSF56801">
    <property type="entry name" value="Acetyl-CoA synthetase-like"/>
    <property type="match status" value="1"/>
</dbReference>
<dbReference type="Pfam" id="PF00501">
    <property type="entry name" value="AMP-binding"/>
    <property type="match status" value="1"/>
</dbReference>
<dbReference type="PANTHER" id="PTHR43201:SF5">
    <property type="entry name" value="MEDIUM-CHAIN ACYL-COA LIGASE ACSF2, MITOCHONDRIAL"/>
    <property type="match status" value="1"/>
</dbReference>
<dbReference type="EMBL" id="ATGI01000013">
    <property type="protein sequence ID" value="EPF75569.1"/>
    <property type="molecule type" value="Genomic_DNA"/>
</dbReference>
<name>S3NMQ1_9GAMM</name>
<dbReference type="OrthoDB" id="9803968at2"/>